<accession>V4APJ8</accession>
<dbReference type="Proteomes" id="UP000030746">
    <property type="component" value="Unassembled WGS sequence"/>
</dbReference>
<dbReference type="EMBL" id="KB201131">
    <property type="protein sequence ID" value="ESO99127.1"/>
    <property type="molecule type" value="Genomic_DNA"/>
</dbReference>
<feature type="compositionally biased region" description="Polar residues" evidence="1">
    <location>
        <begin position="182"/>
        <end position="203"/>
    </location>
</feature>
<dbReference type="OMA" id="AWHLHEM"/>
<evidence type="ECO:0000256" key="1">
    <source>
        <dbReference type="SAM" id="MobiDB-lite"/>
    </source>
</evidence>
<protein>
    <submittedName>
        <fullName evidence="2">Uncharacterized protein</fullName>
    </submittedName>
</protein>
<dbReference type="CTD" id="20242560"/>
<gene>
    <name evidence="2" type="ORF">LOTGIDRAFT_173922</name>
</gene>
<organism evidence="2 3">
    <name type="scientific">Lottia gigantea</name>
    <name type="common">Giant owl limpet</name>
    <dbReference type="NCBI Taxonomy" id="225164"/>
    <lineage>
        <taxon>Eukaryota</taxon>
        <taxon>Metazoa</taxon>
        <taxon>Spiralia</taxon>
        <taxon>Lophotrochozoa</taxon>
        <taxon>Mollusca</taxon>
        <taxon>Gastropoda</taxon>
        <taxon>Patellogastropoda</taxon>
        <taxon>Lottioidea</taxon>
        <taxon>Lottiidae</taxon>
        <taxon>Lottia</taxon>
    </lineage>
</organism>
<dbReference type="HOGENOM" id="CLU_1130177_0_0_1"/>
<dbReference type="RefSeq" id="XP_009050194.1">
    <property type="nucleotide sequence ID" value="XM_009051946.1"/>
</dbReference>
<dbReference type="GeneID" id="20242560"/>
<reference evidence="2 3" key="1">
    <citation type="journal article" date="2013" name="Nature">
        <title>Insights into bilaterian evolution from three spiralian genomes.</title>
        <authorList>
            <person name="Simakov O."/>
            <person name="Marletaz F."/>
            <person name="Cho S.J."/>
            <person name="Edsinger-Gonzales E."/>
            <person name="Havlak P."/>
            <person name="Hellsten U."/>
            <person name="Kuo D.H."/>
            <person name="Larsson T."/>
            <person name="Lv J."/>
            <person name="Arendt D."/>
            <person name="Savage R."/>
            <person name="Osoegawa K."/>
            <person name="de Jong P."/>
            <person name="Grimwood J."/>
            <person name="Chapman J.A."/>
            <person name="Shapiro H."/>
            <person name="Aerts A."/>
            <person name="Otillar R.P."/>
            <person name="Terry A.Y."/>
            <person name="Boore J.L."/>
            <person name="Grigoriev I.V."/>
            <person name="Lindberg D.R."/>
            <person name="Seaver E.C."/>
            <person name="Weisblat D.A."/>
            <person name="Putnam N.H."/>
            <person name="Rokhsar D.S."/>
        </authorList>
    </citation>
    <scope>NUCLEOTIDE SEQUENCE [LARGE SCALE GENOMIC DNA]</scope>
</reference>
<dbReference type="OrthoDB" id="6096133at2759"/>
<evidence type="ECO:0000313" key="3">
    <source>
        <dbReference type="Proteomes" id="UP000030746"/>
    </source>
</evidence>
<sequence>MSSDISTTMRARRVVFDDFNKAFSVESRVEALQRQVETRSKLTNVLNRSQECKLDYSKGKVEAARGIFTRKSDSEMDLHRHSLKDYVAHRELLDKFARMNRRKGLSSALGKYGIGTAKVEIQPMINKRVKDATPSAIRRREAKKLVRRRKKVHVWDRTLDTPDLLNAGKDNVKNSRQNTQIRGNRHSVTLPSVKKLSSSTADSPPNKGTLPSINPQVDPIASDLTLPSVFLTQSPSKPDYSTDYYK</sequence>
<dbReference type="KEGG" id="lgi:LOTGIDRAFT_173922"/>
<evidence type="ECO:0000313" key="2">
    <source>
        <dbReference type="EMBL" id="ESO99127.1"/>
    </source>
</evidence>
<name>V4APJ8_LOTGI</name>
<feature type="region of interest" description="Disordered" evidence="1">
    <location>
        <begin position="182"/>
        <end position="219"/>
    </location>
</feature>
<proteinExistence type="predicted"/>
<dbReference type="AlphaFoldDB" id="V4APJ8"/>
<keyword evidence="3" id="KW-1185">Reference proteome</keyword>